<dbReference type="GeneID" id="19203876"/>
<proteinExistence type="predicted"/>
<reference evidence="3" key="1">
    <citation type="journal article" date="2012" name="Science">
        <title>The Paleozoic origin of enzymatic lignin decomposition reconstructed from 31 fungal genomes.</title>
        <authorList>
            <person name="Floudas D."/>
            <person name="Binder M."/>
            <person name="Riley R."/>
            <person name="Barry K."/>
            <person name="Blanchette R.A."/>
            <person name="Henrissat B."/>
            <person name="Martinez A.T."/>
            <person name="Otillar R."/>
            <person name="Spatafora J.W."/>
            <person name="Yadav J.S."/>
            <person name="Aerts A."/>
            <person name="Benoit I."/>
            <person name="Boyd A."/>
            <person name="Carlson A."/>
            <person name="Copeland A."/>
            <person name="Coutinho P.M."/>
            <person name="de Vries R.P."/>
            <person name="Ferreira P."/>
            <person name="Findley K."/>
            <person name="Foster B."/>
            <person name="Gaskell J."/>
            <person name="Glotzer D."/>
            <person name="Gorecki P."/>
            <person name="Heitman J."/>
            <person name="Hesse C."/>
            <person name="Hori C."/>
            <person name="Igarashi K."/>
            <person name="Jurgens J.A."/>
            <person name="Kallen N."/>
            <person name="Kersten P."/>
            <person name="Kohler A."/>
            <person name="Kuees U."/>
            <person name="Kumar T.K.A."/>
            <person name="Kuo A."/>
            <person name="LaButti K."/>
            <person name="Larrondo L.F."/>
            <person name="Lindquist E."/>
            <person name="Ling A."/>
            <person name="Lombard V."/>
            <person name="Lucas S."/>
            <person name="Lundell T."/>
            <person name="Martin R."/>
            <person name="McLaughlin D.J."/>
            <person name="Morgenstern I."/>
            <person name="Morin E."/>
            <person name="Murat C."/>
            <person name="Nagy L.G."/>
            <person name="Nolan M."/>
            <person name="Ohm R.A."/>
            <person name="Patyshakuliyeva A."/>
            <person name="Rokas A."/>
            <person name="Ruiz-Duenas F.J."/>
            <person name="Sabat G."/>
            <person name="Salamov A."/>
            <person name="Samejima M."/>
            <person name="Schmutz J."/>
            <person name="Slot J.C."/>
            <person name="St John F."/>
            <person name="Stenlid J."/>
            <person name="Sun H."/>
            <person name="Sun S."/>
            <person name="Syed K."/>
            <person name="Tsang A."/>
            <person name="Wiebenga A."/>
            <person name="Young D."/>
            <person name="Pisabarro A."/>
            <person name="Eastwood D.C."/>
            <person name="Martin F."/>
            <person name="Cullen D."/>
            <person name="Grigoriev I.V."/>
            <person name="Hibbett D.S."/>
        </authorList>
    </citation>
    <scope>NUCLEOTIDE SEQUENCE [LARGE SCALE GENOMIC DNA]</scope>
    <source>
        <strain evidence="3">RWD-64-598 SS2</strain>
    </source>
</reference>
<evidence type="ECO:0000256" key="1">
    <source>
        <dbReference type="SAM" id="MobiDB-lite"/>
    </source>
</evidence>
<feature type="compositionally biased region" description="Basic residues" evidence="1">
    <location>
        <begin position="1"/>
        <end position="11"/>
    </location>
</feature>
<feature type="compositionally biased region" description="Basic and acidic residues" evidence="1">
    <location>
        <begin position="26"/>
        <end position="35"/>
    </location>
</feature>
<evidence type="ECO:0000313" key="3">
    <source>
        <dbReference type="Proteomes" id="UP000053558"/>
    </source>
</evidence>
<accession>A0A5M3MBX5</accession>
<dbReference type="KEGG" id="cput:CONPUDRAFT_158169"/>
<dbReference type="AlphaFoldDB" id="A0A5M3MBX5"/>
<dbReference type="EMBL" id="JH711586">
    <property type="protein sequence ID" value="EIW76135.1"/>
    <property type="molecule type" value="Genomic_DNA"/>
</dbReference>
<keyword evidence="3" id="KW-1185">Reference proteome</keyword>
<dbReference type="Proteomes" id="UP000053558">
    <property type="component" value="Unassembled WGS sequence"/>
</dbReference>
<evidence type="ECO:0000313" key="2">
    <source>
        <dbReference type="EMBL" id="EIW76135.1"/>
    </source>
</evidence>
<sequence>MYPSQNKRRKRTMTEVNQDDGSDFVSRTDDGHPDVYSRSFSNSHARTEVFRSPSKSSINMNSNDVPPQHYGPPSHERSWGPGPDPYLRGWSCPVHTRDQIGDGTSVAKVHPFRLSPGAEVMTTHLGGNLLVDDVTIRQRIITATKGHKVKDDTKTDETINTANSVS</sequence>
<dbReference type="RefSeq" id="XP_007773405.1">
    <property type="nucleotide sequence ID" value="XM_007775215.1"/>
</dbReference>
<comment type="caution">
    <text evidence="2">The sequence shown here is derived from an EMBL/GenBank/DDBJ whole genome shotgun (WGS) entry which is preliminary data.</text>
</comment>
<gene>
    <name evidence="2" type="ORF">CONPUDRAFT_158169</name>
</gene>
<name>A0A5M3MBX5_CONPW</name>
<organism evidence="2 3">
    <name type="scientific">Coniophora puteana (strain RWD-64-598)</name>
    <name type="common">Brown rot fungus</name>
    <dbReference type="NCBI Taxonomy" id="741705"/>
    <lineage>
        <taxon>Eukaryota</taxon>
        <taxon>Fungi</taxon>
        <taxon>Dikarya</taxon>
        <taxon>Basidiomycota</taxon>
        <taxon>Agaricomycotina</taxon>
        <taxon>Agaricomycetes</taxon>
        <taxon>Agaricomycetidae</taxon>
        <taxon>Boletales</taxon>
        <taxon>Coniophorineae</taxon>
        <taxon>Coniophoraceae</taxon>
        <taxon>Coniophora</taxon>
    </lineage>
</organism>
<feature type="region of interest" description="Disordered" evidence="1">
    <location>
        <begin position="1"/>
        <end position="82"/>
    </location>
</feature>
<protein>
    <submittedName>
        <fullName evidence="2">Uncharacterized protein</fullName>
    </submittedName>
</protein>
<feature type="compositionally biased region" description="Polar residues" evidence="1">
    <location>
        <begin position="53"/>
        <end position="65"/>
    </location>
</feature>